<feature type="domain" description="Agglutinin" evidence="1">
    <location>
        <begin position="171"/>
        <end position="306"/>
    </location>
</feature>
<evidence type="ECO:0000313" key="2">
    <source>
        <dbReference type="Proteomes" id="UP000515121"/>
    </source>
</evidence>
<dbReference type="SUPFAM" id="SSF50382">
    <property type="entry name" value="Agglutinin"/>
    <property type="match status" value="2"/>
</dbReference>
<dbReference type="Gene3D" id="2.80.10.50">
    <property type="match status" value="2"/>
</dbReference>
<evidence type="ECO:0000313" key="3">
    <source>
        <dbReference type="RefSeq" id="XP_022719722.1"/>
    </source>
</evidence>
<dbReference type="PANTHER" id="PTHR39244:SF5">
    <property type="entry name" value="NATTERIN-3-LIKE"/>
    <property type="match status" value="1"/>
</dbReference>
<dbReference type="RefSeq" id="XP_022719722.1">
    <property type="nucleotide sequence ID" value="XM_022863987.1"/>
</dbReference>
<dbReference type="AlphaFoldDB" id="A0A6P5WVN4"/>
<protein>
    <submittedName>
        <fullName evidence="3">Uncharacterized protein LOC111277569</fullName>
    </submittedName>
</protein>
<dbReference type="SUPFAM" id="SSF56973">
    <property type="entry name" value="Aerolisin/ETX pore-forming domain"/>
    <property type="match status" value="1"/>
</dbReference>
<dbReference type="InterPro" id="IPR053237">
    <property type="entry name" value="Natterin_C"/>
</dbReference>
<dbReference type="OrthoDB" id="1541475at2759"/>
<dbReference type="GeneID" id="111277569"/>
<dbReference type="InterPro" id="IPR008998">
    <property type="entry name" value="Agglutinin"/>
</dbReference>
<dbReference type="Pfam" id="PF07468">
    <property type="entry name" value="Agglutinin"/>
    <property type="match status" value="2"/>
</dbReference>
<evidence type="ECO:0000259" key="1">
    <source>
        <dbReference type="SMART" id="SM00791"/>
    </source>
</evidence>
<dbReference type="Gene3D" id="2.170.15.10">
    <property type="entry name" value="Proaerolysin, chain A, domain 3"/>
    <property type="match status" value="1"/>
</dbReference>
<dbReference type="InterPro" id="IPR036242">
    <property type="entry name" value="Agglutinin_dom_sf"/>
</dbReference>
<dbReference type="KEGG" id="dzi:111277569"/>
<sequence length="488" mass="55582">MALTLALTLALPRYIVHRSIQNDYLGYIHEDGQAYGYLSFMETKAVSPFRRFQVEAASKDGLVYIRSCPNNKYWERTQNLSITWNSDEEYWITATANKPDEDQSKESCTLFKPICVDPGTNTIRIMQVQSGFYLCLWHTDPPFTRSVLSNYDSYDKNSCDLFTVIDWESLLILPRYVAFKGDNNLYLLLRSIDDHPYLQFKSDDIGVSLVACEILDTKEGKIRIKSISNGKFWRLSPDWIWADYNGTSANDNDILFRPVKVDNKKIGLLSLGNKNFCKRMTAEGKKDCLNAAVASLIAEAQLTVEEYVMTRTIYNVRYDLESSRIYDEKVILVANNSASNYTQQSTTLDVKLSYTETKTSTWETMSTLRLGVKATVNAPIPKIGKGRIELYGEIEKGLEWGESYTSTILVEVVNKVVVPAMTKVTVYLIATNGMRDPNPTMSKIIMHQITESNAKMFLNFHDVSLLIILRVEEQNNLDMLLNINLVST</sequence>
<dbReference type="CDD" id="cd20216">
    <property type="entry name" value="PFM_HFR-2-like"/>
    <property type="match status" value="1"/>
</dbReference>
<gene>
    <name evidence="3" type="primary">LOC111277569</name>
</gene>
<accession>A0A6P5WVN4</accession>
<feature type="domain" description="Agglutinin" evidence="1">
    <location>
        <begin position="9"/>
        <end position="166"/>
    </location>
</feature>
<proteinExistence type="predicted"/>
<keyword evidence="2" id="KW-1185">Reference proteome</keyword>
<dbReference type="SMART" id="SM00791">
    <property type="entry name" value="Agglutinin"/>
    <property type="match status" value="2"/>
</dbReference>
<organism evidence="2 3">
    <name type="scientific">Durio zibethinus</name>
    <name type="common">Durian</name>
    <dbReference type="NCBI Taxonomy" id="66656"/>
    <lineage>
        <taxon>Eukaryota</taxon>
        <taxon>Viridiplantae</taxon>
        <taxon>Streptophyta</taxon>
        <taxon>Embryophyta</taxon>
        <taxon>Tracheophyta</taxon>
        <taxon>Spermatophyta</taxon>
        <taxon>Magnoliopsida</taxon>
        <taxon>eudicotyledons</taxon>
        <taxon>Gunneridae</taxon>
        <taxon>Pentapetalae</taxon>
        <taxon>rosids</taxon>
        <taxon>malvids</taxon>
        <taxon>Malvales</taxon>
        <taxon>Malvaceae</taxon>
        <taxon>Helicteroideae</taxon>
        <taxon>Durio</taxon>
    </lineage>
</organism>
<name>A0A6P5WVN4_DURZI</name>
<dbReference type="Proteomes" id="UP000515121">
    <property type="component" value="Unplaced"/>
</dbReference>
<reference evidence="3" key="1">
    <citation type="submission" date="2025-08" db="UniProtKB">
        <authorList>
            <consortium name="RefSeq"/>
        </authorList>
    </citation>
    <scope>IDENTIFICATION</scope>
    <source>
        <tissue evidence="3">Fruit stalk</tissue>
    </source>
</reference>
<dbReference type="PANTHER" id="PTHR39244">
    <property type="entry name" value="NATTERIN-4"/>
    <property type="match status" value="1"/>
</dbReference>